<name>A0A6C0RD49_9BACT</name>
<gene>
    <name evidence="1" type="ORF">G0Q07_10090</name>
</gene>
<dbReference type="KEGG" id="drc:G0Q07_10090"/>
<protein>
    <submittedName>
        <fullName evidence="1">Uncharacterized protein</fullName>
    </submittedName>
</protein>
<dbReference type="RefSeq" id="WP_163345980.1">
    <property type="nucleotide sequence ID" value="NZ_CP048409.1"/>
</dbReference>
<evidence type="ECO:0000313" key="1">
    <source>
        <dbReference type="EMBL" id="QIA08059.1"/>
    </source>
</evidence>
<proteinExistence type="predicted"/>
<dbReference type="EMBL" id="CP048409">
    <property type="protein sequence ID" value="QIA08059.1"/>
    <property type="molecule type" value="Genomic_DNA"/>
</dbReference>
<accession>A0A6C0RD49</accession>
<sequence length="80" mass="9107">MDTRIMQCSGRLLLGGLFIMLINVPLFAQIGPGHKIELLLHQKNHDKSWVDKMAREINGLKDSNPPLAAEYAEIVYEKKF</sequence>
<organism evidence="1 2">
    <name type="scientific">Draconibacterium halophilum</name>
    <dbReference type="NCBI Taxonomy" id="2706887"/>
    <lineage>
        <taxon>Bacteria</taxon>
        <taxon>Pseudomonadati</taxon>
        <taxon>Bacteroidota</taxon>
        <taxon>Bacteroidia</taxon>
        <taxon>Marinilabiliales</taxon>
        <taxon>Prolixibacteraceae</taxon>
        <taxon>Draconibacterium</taxon>
    </lineage>
</organism>
<evidence type="ECO:0000313" key="2">
    <source>
        <dbReference type="Proteomes" id="UP000474630"/>
    </source>
</evidence>
<dbReference type="AlphaFoldDB" id="A0A6C0RD49"/>
<dbReference type="Proteomes" id="UP000474630">
    <property type="component" value="Chromosome"/>
</dbReference>
<reference evidence="1 2" key="1">
    <citation type="submission" date="2020-02" db="EMBL/GenBank/DDBJ databases">
        <title>Genome sequencing for Draconibacterium sp. strain M1.</title>
        <authorList>
            <person name="Park S.-J."/>
        </authorList>
    </citation>
    <scope>NUCLEOTIDE SEQUENCE [LARGE SCALE GENOMIC DNA]</scope>
    <source>
        <strain evidence="1 2">M1</strain>
    </source>
</reference>
<keyword evidence="2" id="KW-1185">Reference proteome</keyword>